<keyword evidence="3" id="KW-1185">Reference proteome</keyword>
<comment type="caution">
    <text evidence="2">The sequence shown here is derived from an EMBL/GenBank/DDBJ whole genome shotgun (WGS) entry which is preliminary data.</text>
</comment>
<evidence type="ECO:0000313" key="3">
    <source>
        <dbReference type="Proteomes" id="UP001597045"/>
    </source>
</evidence>
<accession>A0ABW3M797</accession>
<feature type="non-terminal residue" evidence="2">
    <location>
        <position position="1"/>
    </location>
</feature>
<evidence type="ECO:0000313" key="2">
    <source>
        <dbReference type="EMBL" id="MFD1045787.1"/>
    </source>
</evidence>
<proteinExistence type="predicted"/>
<sequence>FFRSTWAQPNHACQVDPPTKSPNDGGPTDLLDECGCLRQVVRENTPGPKGPLFWEICLAASNL</sequence>
<evidence type="ECO:0000256" key="1">
    <source>
        <dbReference type="SAM" id="MobiDB-lite"/>
    </source>
</evidence>
<dbReference type="EMBL" id="JBHTIS010000410">
    <property type="protein sequence ID" value="MFD1045787.1"/>
    <property type="molecule type" value="Genomic_DNA"/>
</dbReference>
<dbReference type="Proteomes" id="UP001597045">
    <property type="component" value="Unassembled WGS sequence"/>
</dbReference>
<gene>
    <name evidence="2" type="ORF">ACFQ1S_09550</name>
</gene>
<protein>
    <submittedName>
        <fullName evidence="2">Uncharacterized protein</fullName>
    </submittedName>
</protein>
<reference evidence="3" key="1">
    <citation type="journal article" date="2019" name="Int. J. Syst. Evol. Microbiol.">
        <title>The Global Catalogue of Microorganisms (GCM) 10K type strain sequencing project: providing services to taxonomists for standard genome sequencing and annotation.</title>
        <authorList>
            <consortium name="The Broad Institute Genomics Platform"/>
            <consortium name="The Broad Institute Genome Sequencing Center for Infectious Disease"/>
            <person name="Wu L."/>
            <person name="Ma J."/>
        </authorList>
    </citation>
    <scope>NUCLEOTIDE SEQUENCE [LARGE SCALE GENOMIC DNA]</scope>
    <source>
        <strain evidence="3">JCM 31486</strain>
    </source>
</reference>
<feature type="region of interest" description="Disordered" evidence="1">
    <location>
        <begin position="1"/>
        <end position="27"/>
    </location>
</feature>
<name>A0ABW3M797_9PSEU</name>
<organism evidence="2 3">
    <name type="scientific">Kibdelosporangium lantanae</name>
    <dbReference type="NCBI Taxonomy" id="1497396"/>
    <lineage>
        <taxon>Bacteria</taxon>
        <taxon>Bacillati</taxon>
        <taxon>Actinomycetota</taxon>
        <taxon>Actinomycetes</taxon>
        <taxon>Pseudonocardiales</taxon>
        <taxon>Pseudonocardiaceae</taxon>
        <taxon>Kibdelosporangium</taxon>
    </lineage>
</organism>